<evidence type="ECO:0000256" key="8">
    <source>
        <dbReference type="ARBA" id="ARBA00022679"/>
    </source>
</evidence>
<keyword evidence="4" id="KW-1003">Cell membrane</keyword>
<gene>
    <name evidence="19" type="ORF">VC03_03595</name>
</gene>
<comment type="similarity">
    <text evidence="2">In the C-terminal section; belongs to the transpeptidase family.</text>
</comment>
<keyword evidence="6" id="KW-0645">Protease</keyword>
<evidence type="ECO:0000256" key="3">
    <source>
        <dbReference type="ARBA" id="ARBA00007739"/>
    </source>
</evidence>
<dbReference type="PANTHER" id="PTHR32282">
    <property type="entry name" value="BINDING PROTEIN TRANSPEPTIDASE, PUTATIVE-RELATED"/>
    <property type="match status" value="1"/>
</dbReference>
<dbReference type="GO" id="GO:0006508">
    <property type="term" value="P:proteolysis"/>
    <property type="evidence" value="ECO:0007669"/>
    <property type="project" value="UniProtKB-KW"/>
</dbReference>
<comment type="catalytic activity">
    <reaction evidence="15">
        <text>Preferential cleavage: (Ac)2-L-Lys-D-Ala-|-D-Ala. Also transpeptidation of peptidyl-alanyl moieties that are N-acyl substituents of D-alanine.</text>
        <dbReference type="EC" id="3.4.16.4"/>
    </reaction>
</comment>
<keyword evidence="20" id="KW-1185">Reference proteome</keyword>
<dbReference type="HOGENOM" id="CLU_006354_2_2_0"/>
<dbReference type="GO" id="GO:0008360">
    <property type="term" value="P:regulation of cell shape"/>
    <property type="evidence" value="ECO:0007669"/>
    <property type="project" value="UniProtKB-KW"/>
</dbReference>
<evidence type="ECO:0000256" key="10">
    <source>
        <dbReference type="ARBA" id="ARBA00022960"/>
    </source>
</evidence>
<dbReference type="InterPro" id="IPR036950">
    <property type="entry name" value="PBP_transglycosylase"/>
</dbReference>
<dbReference type="PATRIC" id="fig|1069640.6.peg.709"/>
<keyword evidence="14" id="KW-0961">Cell wall biogenesis/degradation</keyword>
<keyword evidence="9" id="KW-0378">Hydrolase</keyword>
<dbReference type="GO" id="GO:0071555">
    <property type="term" value="P:cell wall organization"/>
    <property type="evidence" value="ECO:0007669"/>
    <property type="project" value="UniProtKB-KW"/>
</dbReference>
<evidence type="ECO:0000256" key="5">
    <source>
        <dbReference type="ARBA" id="ARBA00022645"/>
    </source>
</evidence>
<dbReference type="NCBIfam" id="TIGR02074">
    <property type="entry name" value="PBP_1a_fam"/>
    <property type="match status" value="1"/>
</dbReference>
<dbReference type="GO" id="GO:0005886">
    <property type="term" value="C:plasma membrane"/>
    <property type="evidence" value="ECO:0007669"/>
    <property type="project" value="UniProtKB-SubCell"/>
</dbReference>
<dbReference type="OrthoDB" id="9766909at2"/>
<evidence type="ECO:0000256" key="12">
    <source>
        <dbReference type="ARBA" id="ARBA00023136"/>
    </source>
</evidence>
<dbReference type="KEGG" id="sns:VC03_03595"/>
<keyword evidence="13" id="KW-0511">Multifunctional enzyme</keyword>
<evidence type="ECO:0000256" key="13">
    <source>
        <dbReference type="ARBA" id="ARBA00023268"/>
    </source>
</evidence>
<evidence type="ECO:0000313" key="20">
    <source>
        <dbReference type="Proteomes" id="UP000033103"/>
    </source>
</evidence>
<protein>
    <submittedName>
        <fullName evidence="19">Penicillin-binding protein</fullName>
    </submittedName>
</protein>
<dbReference type="InterPro" id="IPR012338">
    <property type="entry name" value="Beta-lactam/transpept-like"/>
</dbReference>
<comment type="subcellular location">
    <subcellularLocation>
        <location evidence="1">Cell membrane</location>
    </subcellularLocation>
</comment>
<accession>A0A0E3ZB50</accession>
<dbReference type="SUPFAM" id="SSF56601">
    <property type="entry name" value="beta-lactamase/transpeptidase-like"/>
    <property type="match status" value="1"/>
</dbReference>
<keyword evidence="8" id="KW-0808">Transferase</keyword>
<dbReference type="RefSeq" id="WP_046328707.1">
    <property type="nucleotide sequence ID" value="NZ_CP011280.1"/>
</dbReference>
<evidence type="ECO:0000256" key="16">
    <source>
        <dbReference type="ARBA" id="ARBA00049902"/>
    </source>
</evidence>
<feature type="domain" description="Glycosyl transferase family 51" evidence="18">
    <location>
        <begin position="53"/>
        <end position="222"/>
    </location>
</feature>
<keyword evidence="5" id="KW-0121">Carboxypeptidase</keyword>
<dbReference type="InterPro" id="IPR023346">
    <property type="entry name" value="Lysozyme-like_dom_sf"/>
</dbReference>
<dbReference type="STRING" id="187101.VC03_03595"/>
<evidence type="ECO:0000256" key="1">
    <source>
        <dbReference type="ARBA" id="ARBA00004236"/>
    </source>
</evidence>
<comment type="catalytic activity">
    <reaction evidence="16">
        <text>[GlcNAc-(1-&gt;4)-Mur2Ac(oyl-L-Ala-gamma-D-Glu-L-Lys-D-Ala-D-Ala)](n)-di-trans,octa-cis-undecaprenyl diphosphate + beta-D-GlcNAc-(1-&gt;4)-Mur2Ac(oyl-L-Ala-gamma-D-Glu-L-Lys-D-Ala-D-Ala)-di-trans,octa-cis-undecaprenyl diphosphate = [GlcNAc-(1-&gt;4)-Mur2Ac(oyl-L-Ala-gamma-D-Glu-L-Lys-D-Ala-D-Ala)](n+1)-di-trans,octa-cis-undecaprenyl diphosphate + di-trans,octa-cis-undecaprenyl diphosphate + H(+)</text>
        <dbReference type="Rhea" id="RHEA:23708"/>
        <dbReference type="Rhea" id="RHEA-COMP:9602"/>
        <dbReference type="Rhea" id="RHEA-COMP:9603"/>
        <dbReference type="ChEBI" id="CHEBI:15378"/>
        <dbReference type="ChEBI" id="CHEBI:58405"/>
        <dbReference type="ChEBI" id="CHEBI:60033"/>
        <dbReference type="ChEBI" id="CHEBI:78435"/>
        <dbReference type="EC" id="2.4.99.28"/>
    </reaction>
</comment>
<proteinExistence type="inferred from homology"/>
<evidence type="ECO:0000256" key="15">
    <source>
        <dbReference type="ARBA" id="ARBA00034000"/>
    </source>
</evidence>
<evidence type="ECO:0000256" key="14">
    <source>
        <dbReference type="ARBA" id="ARBA00023316"/>
    </source>
</evidence>
<dbReference type="InterPro" id="IPR050396">
    <property type="entry name" value="Glycosyltr_51/Transpeptidase"/>
</dbReference>
<dbReference type="Pfam" id="PF00905">
    <property type="entry name" value="Transpeptidase"/>
    <property type="match status" value="1"/>
</dbReference>
<feature type="domain" description="Penicillin-binding protein transpeptidase" evidence="17">
    <location>
        <begin position="326"/>
        <end position="593"/>
    </location>
</feature>
<keyword evidence="7" id="KW-0328">Glycosyltransferase</keyword>
<dbReference type="Gene3D" id="1.10.3810.10">
    <property type="entry name" value="Biosynthetic peptidoglycan transglycosylase-like"/>
    <property type="match status" value="1"/>
</dbReference>
<dbReference type="Gene3D" id="3.40.710.10">
    <property type="entry name" value="DD-peptidase/beta-lactamase superfamily"/>
    <property type="match status" value="1"/>
</dbReference>
<dbReference type="GO" id="GO:0030288">
    <property type="term" value="C:outer membrane-bounded periplasmic space"/>
    <property type="evidence" value="ECO:0007669"/>
    <property type="project" value="TreeGrafter"/>
</dbReference>
<keyword evidence="10" id="KW-0133">Cell shape</keyword>
<dbReference type="PANTHER" id="PTHR32282:SF11">
    <property type="entry name" value="PENICILLIN-BINDING PROTEIN 1B"/>
    <property type="match status" value="1"/>
</dbReference>
<keyword evidence="12" id="KW-0472">Membrane</keyword>
<dbReference type="FunFam" id="1.10.3810.10:FF:000001">
    <property type="entry name" value="Penicillin-binding protein 1A"/>
    <property type="match status" value="1"/>
</dbReference>
<dbReference type="EMBL" id="CP011280">
    <property type="protein sequence ID" value="AKC95601.1"/>
    <property type="molecule type" value="Genomic_DNA"/>
</dbReference>
<dbReference type="InterPro" id="IPR001460">
    <property type="entry name" value="PCN-bd_Tpept"/>
</dbReference>
<sequence>MAKIIKVSFLAVVAFVFLFLAYTVYEVKKQYPVEMLENYEPLKPSVIYDINGKQIDVLAIENRDPIAITEVPKVVQNAFIAVEDKRFRKHHGIDLIRSTKALILNVTKTGRQGGSTITQQLVKNAFLTSERTFKRKITEAILAIEMERIYTKDEILEYYLNTINFGRGAYGIKNGSLKYFGVLPKDLTIAQAAILASIPKSPSKYSQLKNALDRQKIVLESMYTGGFITKDEYNKALKEKITFITPKEMEKRSETQEISNSNVSPEVTTVVLNEMKKILHIDDDDIKSLFNGYKIYSTVDIDMQKAAYKAFEANANLKKRANLQGALISMDTTNGFVKAMVGGKNYVKGDFNRAIYAKRQPGSSFKPVAYLAALQKGIPMNTVLEDSPTMFGKWSPKNYDLKYRSNMTMLKALEVSNNVAAVKVLDLAGIDNAKKVWLDSGVTSEHFPNDLTLALGSITTTPLDMLRFYSALSNGGYKVEPQFIYKIENRYGEVIYEADTKKTKIYEPEDVALITFMLQQVIEHGTGQSAKLYKNGKLIPVAGKTGTTSDYVSAWFTGYTPTLATVVYVGNDDNKTMGKGMSGSAAAIPLWKNYMQAVINLPNYNVGNFDYIINGMLQGKLEQYNIDLLNGMLDVDGVNVSPALFKAGSAPLEFESLNNFEY</sequence>
<name>A0A0E3ZB50_9FUSO</name>
<reference evidence="19 20" key="1">
    <citation type="journal article" date="2012" name="BMC Genomics">
        <title>Genomic sequence analysis and characterization of Sneathia amnii sp. nov.</title>
        <authorList>
            <consortium name="Vaginal Microbiome Consortium (additional members)"/>
            <person name="Harwich M.D.Jr."/>
            <person name="Serrano M.G."/>
            <person name="Fettweis J.M."/>
            <person name="Alves J.M."/>
            <person name="Reimers M.A."/>
            <person name="Buck G.A."/>
            <person name="Jefferson K.K."/>
        </authorList>
    </citation>
    <scope>NUCLEOTIDE SEQUENCE [LARGE SCALE GENOMIC DNA]</scope>
    <source>
        <strain evidence="19 20">SN35</strain>
    </source>
</reference>
<evidence type="ECO:0000256" key="7">
    <source>
        <dbReference type="ARBA" id="ARBA00022676"/>
    </source>
</evidence>
<evidence type="ECO:0000259" key="18">
    <source>
        <dbReference type="Pfam" id="PF00912"/>
    </source>
</evidence>
<dbReference type="InterPro" id="IPR001264">
    <property type="entry name" value="Glyco_trans_51"/>
</dbReference>
<dbReference type="SUPFAM" id="SSF53955">
    <property type="entry name" value="Lysozyme-like"/>
    <property type="match status" value="1"/>
</dbReference>
<dbReference type="GO" id="GO:0008658">
    <property type="term" value="F:penicillin binding"/>
    <property type="evidence" value="ECO:0007669"/>
    <property type="project" value="InterPro"/>
</dbReference>
<dbReference type="GO" id="GO:0009252">
    <property type="term" value="P:peptidoglycan biosynthetic process"/>
    <property type="evidence" value="ECO:0007669"/>
    <property type="project" value="UniProtKB-KW"/>
</dbReference>
<dbReference type="Proteomes" id="UP000033103">
    <property type="component" value="Chromosome"/>
</dbReference>
<organism evidence="19 20">
    <name type="scientific">Sneathia vaginalis</name>
    <dbReference type="NCBI Taxonomy" id="187101"/>
    <lineage>
        <taxon>Bacteria</taxon>
        <taxon>Fusobacteriati</taxon>
        <taxon>Fusobacteriota</taxon>
        <taxon>Fusobacteriia</taxon>
        <taxon>Fusobacteriales</taxon>
        <taxon>Leptotrichiaceae</taxon>
        <taxon>Sneathia</taxon>
    </lineage>
</organism>
<dbReference type="AlphaFoldDB" id="A0A0E3ZB50"/>
<comment type="similarity">
    <text evidence="3">In the N-terminal section; belongs to the glycosyltransferase 51 family.</text>
</comment>
<dbReference type="Pfam" id="PF00912">
    <property type="entry name" value="Transgly"/>
    <property type="match status" value="1"/>
</dbReference>
<evidence type="ECO:0000256" key="6">
    <source>
        <dbReference type="ARBA" id="ARBA00022670"/>
    </source>
</evidence>
<dbReference type="GO" id="GO:0008955">
    <property type="term" value="F:peptidoglycan glycosyltransferase activity"/>
    <property type="evidence" value="ECO:0007669"/>
    <property type="project" value="UniProtKB-EC"/>
</dbReference>
<evidence type="ECO:0000313" key="19">
    <source>
        <dbReference type="EMBL" id="AKC95601.1"/>
    </source>
</evidence>
<evidence type="ECO:0000256" key="9">
    <source>
        <dbReference type="ARBA" id="ARBA00022801"/>
    </source>
</evidence>
<evidence type="ECO:0000256" key="11">
    <source>
        <dbReference type="ARBA" id="ARBA00022984"/>
    </source>
</evidence>
<evidence type="ECO:0000259" key="17">
    <source>
        <dbReference type="Pfam" id="PF00905"/>
    </source>
</evidence>
<dbReference type="GO" id="GO:0009002">
    <property type="term" value="F:serine-type D-Ala-D-Ala carboxypeptidase activity"/>
    <property type="evidence" value="ECO:0007669"/>
    <property type="project" value="UniProtKB-EC"/>
</dbReference>
<evidence type="ECO:0000256" key="4">
    <source>
        <dbReference type="ARBA" id="ARBA00022475"/>
    </source>
</evidence>
<keyword evidence="11" id="KW-0573">Peptidoglycan synthesis</keyword>
<evidence type="ECO:0000256" key="2">
    <source>
        <dbReference type="ARBA" id="ARBA00007090"/>
    </source>
</evidence>